<comment type="caution">
    <text evidence="1">The sequence shown here is derived from an EMBL/GenBank/DDBJ whole genome shotgun (WGS) entry which is preliminary data.</text>
</comment>
<dbReference type="AlphaFoldDB" id="A0A973W2L8"/>
<proteinExistence type="predicted"/>
<dbReference type="EMBL" id="JAAOLE020000001">
    <property type="protein sequence ID" value="NVI46386.1"/>
    <property type="molecule type" value="Genomic_DNA"/>
</dbReference>
<accession>A0A973W2L8</accession>
<reference evidence="1" key="1">
    <citation type="submission" date="2020-06" db="EMBL/GenBank/DDBJ databases">
        <title>Whole Genome Sequence of Bradyrhizobium sp. Strain 1S1.</title>
        <authorList>
            <person name="Bromfield E.S.P."/>
            <person name="Cloutier S."/>
        </authorList>
    </citation>
    <scope>NUCLEOTIDE SEQUENCE [LARGE SCALE GENOMIC DNA]</scope>
    <source>
        <strain evidence="1">1S1</strain>
    </source>
</reference>
<evidence type="ECO:0000313" key="1">
    <source>
        <dbReference type="EMBL" id="NVI46386.1"/>
    </source>
</evidence>
<protein>
    <submittedName>
        <fullName evidence="1">Uncharacterized protein</fullName>
    </submittedName>
</protein>
<organism evidence="1">
    <name type="scientific">Bradyrhizobium septentrionale</name>
    <dbReference type="NCBI Taxonomy" id="1404411"/>
    <lineage>
        <taxon>Bacteria</taxon>
        <taxon>Pseudomonadati</taxon>
        <taxon>Pseudomonadota</taxon>
        <taxon>Alphaproteobacteria</taxon>
        <taxon>Hyphomicrobiales</taxon>
        <taxon>Nitrobacteraceae</taxon>
        <taxon>Bradyrhizobium</taxon>
    </lineage>
</organism>
<dbReference type="RefSeq" id="WP_166202858.1">
    <property type="nucleotide sequence ID" value="NZ_CP088285.1"/>
</dbReference>
<gene>
    <name evidence="1" type="ORF">HAP48_026185</name>
</gene>
<sequence length="108" mass="11904">MPLFVKCIDNTLVRDELTVGRLYEVWIANHRDGNYHLTGFERPFSITRFVEAGPADLKAAGRCSNCSAPLGRHGKCPALCEPVENPEPYRGPTKVGRTHMARLAAPVA</sequence>
<name>A0A973W2L8_9BRAD</name>